<dbReference type="PANTHER" id="PTHR22916:SF3">
    <property type="entry name" value="UDP-GLCNAC:BETAGAL BETA-1,3-N-ACETYLGLUCOSAMINYLTRANSFERASE-LIKE PROTEIN 1"/>
    <property type="match status" value="1"/>
</dbReference>
<dbReference type="EMBL" id="VUMB01000050">
    <property type="protein sequence ID" value="MSS41768.1"/>
    <property type="molecule type" value="Genomic_DNA"/>
</dbReference>
<evidence type="ECO:0000313" key="2">
    <source>
        <dbReference type="EMBL" id="MSS41768.1"/>
    </source>
</evidence>
<dbReference type="Pfam" id="PF00535">
    <property type="entry name" value="Glycos_transf_2"/>
    <property type="match status" value="1"/>
</dbReference>
<sequence>MRVIYNANMRKMHMKKVNVLLSVYNPNRRYLEEQLRSLDNQTYDNMDIIIFDDCVKNRCDQKIFEDCLKKKQYHVLPYKEKNLGYLKAFEYLVKESEGEYIALCDQDDIWTSDKIEKCVDCLEHDDTLLVVTDRKLIDGEGKVLCDSVRHTSKQPHEIWNTGDDIGVRNFFTACAPGMCMVVVGDFARSTLPFSEYTGHDKWLIACACACGRVSFLDEPLSYYRRYGQNVTGVLAGIKSKKDYDEQRIMPHFELIKEFDKRYPGYEGISRALEFANARLSHNPIALLKNYSIAPNLVKFEVVMAVLPEYIVKILIRFLQKQK</sequence>
<dbReference type="GO" id="GO:0016758">
    <property type="term" value="F:hexosyltransferase activity"/>
    <property type="evidence" value="ECO:0007669"/>
    <property type="project" value="UniProtKB-ARBA"/>
</dbReference>
<dbReference type="Proteomes" id="UP000462363">
    <property type="component" value="Unassembled WGS sequence"/>
</dbReference>
<dbReference type="InterPro" id="IPR029044">
    <property type="entry name" value="Nucleotide-diphossugar_trans"/>
</dbReference>
<proteinExistence type="predicted"/>
<accession>A0A844F5R8</accession>
<dbReference type="PANTHER" id="PTHR22916">
    <property type="entry name" value="GLYCOSYLTRANSFERASE"/>
    <property type="match status" value="1"/>
</dbReference>
<feature type="domain" description="Glycosyltransferase 2-like" evidence="1">
    <location>
        <begin position="19"/>
        <end position="142"/>
    </location>
</feature>
<protein>
    <submittedName>
        <fullName evidence="2">Glycosyltransferase</fullName>
    </submittedName>
</protein>
<comment type="caution">
    <text evidence="2">The sequence shown here is derived from an EMBL/GenBank/DDBJ whole genome shotgun (WGS) entry which is preliminary data.</text>
</comment>
<reference evidence="2 3" key="1">
    <citation type="submission" date="2019-08" db="EMBL/GenBank/DDBJ databases">
        <title>In-depth cultivation of the pig gut microbiome towards novel bacterial diversity and tailored functional studies.</title>
        <authorList>
            <person name="Wylensek D."/>
            <person name="Hitch T.C.A."/>
            <person name="Clavel T."/>
        </authorList>
    </citation>
    <scope>NUCLEOTIDE SEQUENCE [LARGE SCALE GENOMIC DNA]</scope>
    <source>
        <strain evidence="2 3">BL-389-WT-3D</strain>
    </source>
</reference>
<name>A0A844F5R8_CLOSV</name>
<organism evidence="2 3">
    <name type="scientific">Clostridium scindens (strain JCM 10418 / VPI 12708)</name>
    <dbReference type="NCBI Taxonomy" id="29347"/>
    <lineage>
        <taxon>Bacteria</taxon>
        <taxon>Bacillati</taxon>
        <taxon>Bacillota</taxon>
        <taxon>Clostridia</taxon>
        <taxon>Lachnospirales</taxon>
        <taxon>Lachnospiraceae</taxon>
    </lineage>
</organism>
<evidence type="ECO:0000313" key="3">
    <source>
        <dbReference type="Proteomes" id="UP000462363"/>
    </source>
</evidence>
<dbReference type="SUPFAM" id="SSF53448">
    <property type="entry name" value="Nucleotide-diphospho-sugar transferases"/>
    <property type="match status" value="1"/>
</dbReference>
<gene>
    <name evidence="2" type="ORF">FYJ37_15880</name>
</gene>
<dbReference type="Gene3D" id="3.90.550.10">
    <property type="entry name" value="Spore Coat Polysaccharide Biosynthesis Protein SpsA, Chain A"/>
    <property type="match status" value="1"/>
</dbReference>
<dbReference type="InterPro" id="IPR001173">
    <property type="entry name" value="Glyco_trans_2-like"/>
</dbReference>
<dbReference type="AlphaFoldDB" id="A0A844F5R8"/>
<keyword evidence="2" id="KW-0808">Transferase</keyword>
<evidence type="ECO:0000259" key="1">
    <source>
        <dbReference type="Pfam" id="PF00535"/>
    </source>
</evidence>